<dbReference type="EMBL" id="ML994649">
    <property type="protein sequence ID" value="KAF2182304.1"/>
    <property type="molecule type" value="Genomic_DNA"/>
</dbReference>
<feature type="non-terminal residue" evidence="1">
    <location>
        <position position="1"/>
    </location>
</feature>
<keyword evidence="2" id="KW-1185">Reference proteome</keyword>
<evidence type="ECO:0000313" key="2">
    <source>
        <dbReference type="Proteomes" id="UP000800200"/>
    </source>
</evidence>
<dbReference type="OrthoDB" id="419598at2759"/>
<evidence type="ECO:0000313" key="1">
    <source>
        <dbReference type="EMBL" id="KAF2182304.1"/>
    </source>
</evidence>
<gene>
    <name evidence="1" type="ORF">K469DRAFT_586804</name>
</gene>
<protein>
    <recommendedName>
        <fullName evidence="3">NmrA-like domain-containing protein</fullName>
    </recommendedName>
</protein>
<sequence length="138" mass="15422">AVLDGGQNRLSIIHLSDLAKYLASSLDLDDWPEISVLVSDRIIFNQMIDMAEIVCGETKFGVKHGTLGGLQNGHVTIFKQPERTYLDVTDDEMRHLLVGFGMCIIKAVFDLKTYEAANSEFPSIRPIKGKELLERAWA</sequence>
<dbReference type="Proteomes" id="UP000800200">
    <property type="component" value="Unassembled WGS sequence"/>
</dbReference>
<evidence type="ECO:0008006" key="3">
    <source>
        <dbReference type="Google" id="ProtNLM"/>
    </source>
</evidence>
<dbReference type="AlphaFoldDB" id="A0A6A6DRT3"/>
<reference evidence="1" key="1">
    <citation type="journal article" date="2020" name="Stud. Mycol.">
        <title>101 Dothideomycetes genomes: a test case for predicting lifestyles and emergence of pathogens.</title>
        <authorList>
            <person name="Haridas S."/>
            <person name="Albert R."/>
            <person name="Binder M."/>
            <person name="Bloem J."/>
            <person name="Labutti K."/>
            <person name="Salamov A."/>
            <person name="Andreopoulos B."/>
            <person name="Baker S."/>
            <person name="Barry K."/>
            <person name="Bills G."/>
            <person name="Bluhm B."/>
            <person name="Cannon C."/>
            <person name="Castanera R."/>
            <person name="Culley D."/>
            <person name="Daum C."/>
            <person name="Ezra D."/>
            <person name="Gonzalez J."/>
            <person name="Henrissat B."/>
            <person name="Kuo A."/>
            <person name="Liang C."/>
            <person name="Lipzen A."/>
            <person name="Lutzoni F."/>
            <person name="Magnuson J."/>
            <person name="Mondo S."/>
            <person name="Nolan M."/>
            <person name="Ohm R."/>
            <person name="Pangilinan J."/>
            <person name="Park H.-J."/>
            <person name="Ramirez L."/>
            <person name="Alfaro M."/>
            <person name="Sun H."/>
            <person name="Tritt A."/>
            <person name="Yoshinaga Y."/>
            <person name="Zwiers L.-H."/>
            <person name="Turgeon B."/>
            <person name="Goodwin S."/>
            <person name="Spatafora J."/>
            <person name="Crous P."/>
            <person name="Grigoriev I."/>
        </authorList>
    </citation>
    <scope>NUCLEOTIDE SEQUENCE</scope>
    <source>
        <strain evidence="1">CBS 207.26</strain>
    </source>
</reference>
<organism evidence="1 2">
    <name type="scientific">Zopfia rhizophila CBS 207.26</name>
    <dbReference type="NCBI Taxonomy" id="1314779"/>
    <lineage>
        <taxon>Eukaryota</taxon>
        <taxon>Fungi</taxon>
        <taxon>Dikarya</taxon>
        <taxon>Ascomycota</taxon>
        <taxon>Pezizomycotina</taxon>
        <taxon>Dothideomycetes</taxon>
        <taxon>Dothideomycetes incertae sedis</taxon>
        <taxon>Zopfiaceae</taxon>
        <taxon>Zopfia</taxon>
    </lineage>
</organism>
<accession>A0A6A6DRT3</accession>
<proteinExistence type="predicted"/>
<name>A0A6A6DRT3_9PEZI</name>